<evidence type="ECO:0000313" key="1">
    <source>
        <dbReference type="EMBL" id="PAN07455.1"/>
    </source>
</evidence>
<accession>A0A2S3GS43</accession>
<dbReference type="Gramene" id="PAN07455">
    <property type="protein sequence ID" value="PAN07455"/>
    <property type="gene ID" value="PAHAL_1G337500"/>
</dbReference>
<dbReference type="Proteomes" id="UP000243499">
    <property type="component" value="Chromosome 1"/>
</dbReference>
<sequence>MNQRKRQVNSQQHKPTNKAWSRSVAFNHWPRAGAFCRIMAATEQQQQTNQRSPRECPSLSARTQRAACSCHLRFALLCFALLSQVRAAGGGWPVDFFYASKLVVDLASSLIDRWRRATGSICPPPRGPGRARDFSLIPSDPAAKQEIAAACCRSVIRVAPHIALGLSIFPALAIHPSMIHPPIIR</sequence>
<reference evidence="1" key="1">
    <citation type="submission" date="2018-04" db="EMBL/GenBank/DDBJ databases">
        <title>WGS assembly of Panicum hallii.</title>
        <authorList>
            <person name="Lovell J."/>
            <person name="Jenkins J."/>
            <person name="Lowry D."/>
            <person name="Mamidi S."/>
            <person name="Sreedasyam A."/>
            <person name="Weng X."/>
            <person name="Barry K."/>
            <person name="Bonette J."/>
            <person name="Campitelli B."/>
            <person name="Daum C."/>
            <person name="Gordon S."/>
            <person name="Gould B."/>
            <person name="Lipzen A."/>
            <person name="Macqueen A."/>
            <person name="Palacio-Mejia J."/>
            <person name="Plott C."/>
            <person name="Shakirov E."/>
            <person name="Shu S."/>
            <person name="Yoshinaga Y."/>
            <person name="Zane M."/>
            <person name="Rokhsar D."/>
            <person name="Grimwood J."/>
            <person name="Schmutz J."/>
            <person name="Juenger T."/>
        </authorList>
    </citation>
    <scope>NUCLEOTIDE SEQUENCE [LARGE SCALE GENOMIC DNA]</scope>
    <source>
        <strain evidence="1">FIL2</strain>
    </source>
</reference>
<gene>
    <name evidence="1" type="ORF">PAHAL_1G337500</name>
</gene>
<dbReference type="EMBL" id="CM008046">
    <property type="protein sequence ID" value="PAN07455.1"/>
    <property type="molecule type" value="Genomic_DNA"/>
</dbReference>
<organism evidence="1">
    <name type="scientific">Panicum hallii</name>
    <dbReference type="NCBI Taxonomy" id="206008"/>
    <lineage>
        <taxon>Eukaryota</taxon>
        <taxon>Viridiplantae</taxon>
        <taxon>Streptophyta</taxon>
        <taxon>Embryophyta</taxon>
        <taxon>Tracheophyta</taxon>
        <taxon>Spermatophyta</taxon>
        <taxon>Magnoliopsida</taxon>
        <taxon>Liliopsida</taxon>
        <taxon>Poales</taxon>
        <taxon>Poaceae</taxon>
        <taxon>PACMAD clade</taxon>
        <taxon>Panicoideae</taxon>
        <taxon>Panicodae</taxon>
        <taxon>Paniceae</taxon>
        <taxon>Panicinae</taxon>
        <taxon>Panicum</taxon>
        <taxon>Panicum sect. Panicum</taxon>
    </lineage>
</organism>
<name>A0A2S3GS43_9POAL</name>
<protein>
    <submittedName>
        <fullName evidence="1">Uncharacterized protein</fullName>
    </submittedName>
</protein>
<dbReference type="AlphaFoldDB" id="A0A2S3GS43"/>
<proteinExistence type="predicted"/>